<comment type="caution">
    <text evidence="2">The sequence shown here is derived from an EMBL/GenBank/DDBJ whole genome shotgun (WGS) entry which is preliminary data.</text>
</comment>
<keyword evidence="3" id="KW-1185">Reference proteome</keyword>
<protein>
    <submittedName>
        <fullName evidence="2">Uncharacterized protein</fullName>
    </submittedName>
</protein>
<organism evidence="2 3">
    <name type="scientific">Lunasporangiospora selenospora</name>
    <dbReference type="NCBI Taxonomy" id="979761"/>
    <lineage>
        <taxon>Eukaryota</taxon>
        <taxon>Fungi</taxon>
        <taxon>Fungi incertae sedis</taxon>
        <taxon>Mucoromycota</taxon>
        <taxon>Mortierellomycotina</taxon>
        <taxon>Mortierellomycetes</taxon>
        <taxon>Mortierellales</taxon>
        <taxon>Mortierellaceae</taxon>
        <taxon>Lunasporangiospora</taxon>
    </lineage>
</organism>
<feature type="compositionally biased region" description="Polar residues" evidence="1">
    <location>
        <begin position="1"/>
        <end position="20"/>
    </location>
</feature>
<accession>A0A9P6FPP1</accession>
<proteinExistence type="predicted"/>
<feature type="compositionally biased region" description="Low complexity" evidence="1">
    <location>
        <begin position="31"/>
        <end position="47"/>
    </location>
</feature>
<gene>
    <name evidence="2" type="ORF">BGW38_004545</name>
</gene>
<feature type="non-terminal residue" evidence="2">
    <location>
        <position position="300"/>
    </location>
</feature>
<feature type="compositionally biased region" description="Low complexity" evidence="1">
    <location>
        <begin position="108"/>
        <end position="125"/>
    </location>
</feature>
<feature type="compositionally biased region" description="Polar residues" evidence="1">
    <location>
        <begin position="54"/>
        <end position="65"/>
    </location>
</feature>
<reference evidence="2" key="1">
    <citation type="journal article" date="2020" name="Fungal Divers.">
        <title>Resolving the Mortierellaceae phylogeny through synthesis of multi-gene phylogenetics and phylogenomics.</title>
        <authorList>
            <person name="Vandepol N."/>
            <person name="Liber J."/>
            <person name="Desiro A."/>
            <person name="Na H."/>
            <person name="Kennedy M."/>
            <person name="Barry K."/>
            <person name="Grigoriev I.V."/>
            <person name="Miller A.N."/>
            <person name="O'Donnell K."/>
            <person name="Stajich J.E."/>
            <person name="Bonito G."/>
        </authorList>
    </citation>
    <scope>NUCLEOTIDE SEQUENCE</scope>
    <source>
        <strain evidence="2">KOD1015</strain>
    </source>
</reference>
<dbReference type="Proteomes" id="UP000780801">
    <property type="component" value="Unassembled WGS sequence"/>
</dbReference>
<dbReference type="AlphaFoldDB" id="A0A9P6FPP1"/>
<sequence length="300" mass="32661">MPQRRSSNHPSRTGSQNRATPTHHGHQPGRSPSSSASSTANTSSASAIGAEPPQSLTLSHSQSSRNPHRKRNRDRSTDSSSQTRLNSHRVPSSQGSSYPRGESSYRATSDVGGSSVQSTSTVNVGPSGGTDPGQKPAAVREIPGFYYDAEKKKYFKILPNHALGSQHPHSRQSIHEKTVEKPVLEPIQKSLAQRSTMSTMLSSPWNRYTQLDRLVRLREIGMVGSIWKYDYSQRTSPGNIRSLWQLDDVSLGEMTSLHVTSNGYALSTYSGHVGQSGTIKLQLLNLDASPTHLSSSTNTN</sequence>
<dbReference type="OrthoDB" id="128867at2759"/>
<evidence type="ECO:0000313" key="2">
    <source>
        <dbReference type="EMBL" id="KAF9579268.1"/>
    </source>
</evidence>
<evidence type="ECO:0000313" key="3">
    <source>
        <dbReference type="Proteomes" id="UP000780801"/>
    </source>
</evidence>
<name>A0A9P6FPP1_9FUNG</name>
<evidence type="ECO:0000256" key="1">
    <source>
        <dbReference type="SAM" id="MobiDB-lite"/>
    </source>
</evidence>
<feature type="region of interest" description="Disordered" evidence="1">
    <location>
        <begin position="1"/>
        <end position="137"/>
    </location>
</feature>
<dbReference type="EMBL" id="JAABOA010002901">
    <property type="protein sequence ID" value="KAF9579268.1"/>
    <property type="molecule type" value="Genomic_DNA"/>
</dbReference>